<evidence type="ECO:0000313" key="2">
    <source>
        <dbReference type="Proteomes" id="UP001642260"/>
    </source>
</evidence>
<dbReference type="AlphaFoldDB" id="A0ABC8K216"/>
<sequence length="53" mass="5986">MHEVEVFQALYNLHLVVLDNTSNTKLHLADHTAFQLLHQPCVELTGKVTTEVS</sequence>
<gene>
    <name evidence="1" type="ORF">ERUC_LOCUS15397</name>
</gene>
<name>A0ABC8K216_ERUVS</name>
<dbReference type="EMBL" id="CAKOAT010143377">
    <property type="protein sequence ID" value="CAH8340418.1"/>
    <property type="molecule type" value="Genomic_DNA"/>
</dbReference>
<protein>
    <submittedName>
        <fullName evidence="1">Uncharacterized protein</fullName>
    </submittedName>
</protein>
<feature type="non-terminal residue" evidence="1">
    <location>
        <position position="53"/>
    </location>
</feature>
<evidence type="ECO:0000313" key="1">
    <source>
        <dbReference type="EMBL" id="CAH8340418.1"/>
    </source>
</evidence>
<dbReference type="Proteomes" id="UP001642260">
    <property type="component" value="Unassembled WGS sequence"/>
</dbReference>
<comment type="caution">
    <text evidence="1">The sequence shown here is derived from an EMBL/GenBank/DDBJ whole genome shotgun (WGS) entry which is preliminary data.</text>
</comment>
<organism evidence="1 2">
    <name type="scientific">Eruca vesicaria subsp. sativa</name>
    <name type="common">Garden rocket</name>
    <name type="synonym">Eruca sativa</name>
    <dbReference type="NCBI Taxonomy" id="29727"/>
    <lineage>
        <taxon>Eukaryota</taxon>
        <taxon>Viridiplantae</taxon>
        <taxon>Streptophyta</taxon>
        <taxon>Embryophyta</taxon>
        <taxon>Tracheophyta</taxon>
        <taxon>Spermatophyta</taxon>
        <taxon>Magnoliopsida</taxon>
        <taxon>eudicotyledons</taxon>
        <taxon>Gunneridae</taxon>
        <taxon>Pentapetalae</taxon>
        <taxon>rosids</taxon>
        <taxon>malvids</taxon>
        <taxon>Brassicales</taxon>
        <taxon>Brassicaceae</taxon>
        <taxon>Brassiceae</taxon>
        <taxon>Eruca</taxon>
    </lineage>
</organism>
<reference evidence="1 2" key="1">
    <citation type="submission" date="2022-03" db="EMBL/GenBank/DDBJ databases">
        <authorList>
            <person name="Macdonald S."/>
            <person name="Ahmed S."/>
            <person name="Newling K."/>
        </authorList>
    </citation>
    <scope>NUCLEOTIDE SEQUENCE [LARGE SCALE GENOMIC DNA]</scope>
</reference>
<keyword evidence="2" id="KW-1185">Reference proteome</keyword>
<proteinExistence type="predicted"/>
<accession>A0ABC8K216</accession>